<sequence length="196" mass="22081">MRYFSNWIIQERRTIRFELICPCMQLSALLRLAKRGPESTDRLWENSILQPKRENGPIQVSGQYHHSVLGSIAEFSEAAVRGKRLREQGDGPADRAAGAPAGGEGAMLRVRGNHLEQGVRCRVIRQYGIISRRRGDLARLGEREVQHDEGEDVGRRTELYTPSATAGWRWRTADARSGKTPAARPLLDVLNPRWTG</sequence>
<evidence type="ECO:0000313" key="2">
    <source>
        <dbReference type="Proteomes" id="UP000019376"/>
    </source>
</evidence>
<dbReference type="HOGENOM" id="CLU_1390668_0_0_1"/>
<dbReference type="OrthoDB" id="4365152at2759"/>
<organism evidence="1 2">
    <name type="scientific">Penicillium oxalicum (strain 114-2 / CGMCC 5302)</name>
    <name type="common">Penicillium decumbens</name>
    <dbReference type="NCBI Taxonomy" id="933388"/>
    <lineage>
        <taxon>Eukaryota</taxon>
        <taxon>Fungi</taxon>
        <taxon>Dikarya</taxon>
        <taxon>Ascomycota</taxon>
        <taxon>Pezizomycotina</taxon>
        <taxon>Eurotiomycetes</taxon>
        <taxon>Eurotiomycetidae</taxon>
        <taxon>Eurotiales</taxon>
        <taxon>Aspergillaceae</taxon>
        <taxon>Penicillium</taxon>
    </lineage>
</organism>
<dbReference type="EMBL" id="KB644411">
    <property type="protein sequence ID" value="EPS29034.1"/>
    <property type="molecule type" value="Genomic_DNA"/>
</dbReference>
<gene>
    <name evidence="1" type="ORF">PDE_03980</name>
</gene>
<dbReference type="Proteomes" id="UP000019376">
    <property type="component" value="Unassembled WGS sequence"/>
</dbReference>
<name>S7ZFH1_PENO1</name>
<keyword evidence="2" id="KW-1185">Reference proteome</keyword>
<protein>
    <submittedName>
        <fullName evidence="1">Uncharacterized protein</fullName>
    </submittedName>
</protein>
<accession>S7ZFH1</accession>
<reference evidence="1 2" key="1">
    <citation type="journal article" date="2013" name="PLoS ONE">
        <title>Genomic and secretomic analyses reveal unique features of the lignocellulolytic enzyme system of Penicillium decumbens.</title>
        <authorList>
            <person name="Liu G."/>
            <person name="Zhang L."/>
            <person name="Wei X."/>
            <person name="Zou G."/>
            <person name="Qin Y."/>
            <person name="Ma L."/>
            <person name="Li J."/>
            <person name="Zheng H."/>
            <person name="Wang S."/>
            <person name="Wang C."/>
            <person name="Xun L."/>
            <person name="Zhao G.-P."/>
            <person name="Zhou Z."/>
            <person name="Qu Y."/>
        </authorList>
    </citation>
    <scope>NUCLEOTIDE SEQUENCE [LARGE SCALE GENOMIC DNA]</scope>
    <source>
        <strain evidence="2">114-2 / CGMCC 5302</strain>
    </source>
</reference>
<proteinExistence type="predicted"/>
<dbReference type="AlphaFoldDB" id="S7ZFH1"/>
<evidence type="ECO:0000313" key="1">
    <source>
        <dbReference type="EMBL" id="EPS29034.1"/>
    </source>
</evidence>